<feature type="transmembrane region" description="Helical" evidence="1">
    <location>
        <begin position="293"/>
        <end position="313"/>
    </location>
</feature>
<dbReference type="AlphaFoldDB" id="A0AB39KY27"/>
<dbReference type="InterPro" id="IPR002656">
    <property type="entry name" value="Acyl_transf_3_dom"/>
</dbReference>
<feature type="domain" description="SGNH" evidence="3">
    <location>
        <begin position="410"/>
        <end position="647"/>
    </location>
</feature>
<evidence type="ECO:0000256" key="1">
    <source>
        <dbReference type="SAM" id="Phobius"/>
    </source>
</evidence>
<dbReference type="RefSeq" id="WP_369061762.1">
    <property type="nucleotide sequence ID" value="NZ_CP158375.1"/>
</dbReference>
<feature type="transmembrane region" description="Helical" evidence="1">
    <location>
        <begin position="325"/>
        <end position="342"/>
    </location>
</feature>
<keyword evidence="1" id="KW-0472">Membrane</keyword>
<feature type="transmembrane region" description="Helical" evidence="1">
    <location>
        <begin position="87"/>
        <end position="106"/>
    </location>
</feature>
<feature type="transmembrane region" description="Helical" evidence="1">
    <location>
        <begin position="118"/>
        <end position="137"/>
    </location>
</feature>
<gene>
    <name evidence="4" type="ORF">ABOZ73_06735</name>
</gene>
<keyword evidence="4" id="KW-0012">Acyltransferase</keyword>
<dbReference type="InterPro" id="IPR050879">
    <property type="entry name" value="Acyltransferase_3"/>
</dbReference>
<name>A0AB39KY27_9CAUL</name>
<feature type="domain" description="Acyltransferase 3" evidence="2">
    <location>
        <begin position="20"/>
        <end position="342"/>
    </location>
</feature>
<sequence>MHDDAKGKSAAAAAPGGYRPEIDGLRAVAVVPVVLFHAGFAPLSGGYVGVDVFFVISGFLITSILRADLDKGRYTLAGFYERRARRIVPALLACLTATFLASLVLLPPGELESLGKSAVWVALFASNIFFFNEGGYFGRAAEDMPLLHTWSLSVEEQFYIVWPILLALLVRRASPLQLRAVVVGLAVLSLAACVWMVGRNGEAAFYLAPFRAWELLLGAGLALGLAPQITSRRWRVILATAGLVLIVWPMLAYTATTRFPGLAAVPPCLGAALLIHCGRDAGVVTRLMSAKPMVGIGLISYSLYLWHWPVLVLGRVALNRAFEPLEAAAAVALAFGLAWLSWRFVEGPFRTHVRLSRPDLKVLGGAAAGLAVLAGAGASMALTDGLKRRASPGVAQAEAAERSINPRRSRCHVDSASGAPAHAGACTSGDSSAAILLWGDSHADHFAPAVYAYADKAGLSARQASKSSCRPILTGGAVDARVGVMSADCAAFNEAVLGQAAANPHLKTVVLAGWWIMRKGAAADEGRDFGTVARQSLTRMRDTLGPDVELVVLGSTPAFDFWPAQCLSRARLAGRDEAGCRTADAINAEEAQKTDAILADITAGMHRTRWVPLWDELCEGARCETVLGEAVLLRDHNHFTVEGAERLLGPKLAQLSVDRRYSSDWRVE</sequence>
<feature type="transmembrane region" description="Helical" evidence="1">
    <location>
        <begin position="48"/>
        <end position="67"/>
    </location>
</feature>
<dbReference type="GO" id="GO:0016020">
    <property type="term" value="C:membrane"/>
    <property type="evidence" value="ECO:0007669"/>
    <property type="project" value="TreeGrafter"/>
</dbReference>
<organism evidence="4">
    <name type="scientific">Caulobacter sp. 73W</name>
    <dbReference type="NCBI Taxonomy" id="3161137"/>
    <lineage>
        <taxon>Bacteria</taxon>
        <taxon>Pseudomonadati</taxon>
        <taxon>Pseudomonadota</taxon>
        <taxon>Alphaproteobacteria</taxon>
        <taxon>Caulobacterales</taxon>
        <taxon>Caulobacteraceae</taxon>
        <taxon>Caulobacter</taxon>
    </lineage>
</organism>
<dbReference type="EC" id="2.3.1.-" evidence="4"/>
<keyword evidence="1" id="KW-1133">Transmembrane helix</keyword>
<dbReference type="InterPro" id="IPR043968">
    <property type="entry name" value="SGNH"/>
</dbReference>
<feature type="transmembrane region" description="Helical" evidence="1">
    <location>
        <begin position="236"/>
        <end position="255"/>
    </location>
</feature>
<feature type="transmembrane region" description="Helical" evidence="1">
    <location>
        <begin position="204"/>
        <end position="224"/>
    </location>
</feature>
<dbReference type="GO" id="GO:0016747">
    <property type="term" value="F:acyltransferase activity, transferring groups other than amino-acyl groups"/>
    <property type="evidence" value="ECO:0007669"/>
    <property type="project" value="InterPro"/>
</dbReference>
<proteinExistence type="predicted"/>
<accession>A0AB39KY27</accession>
<dbReference type="Pfam" id="PF01757">
    <property type="entry name" value="Acyl_transf_3"/>
    <property type="match status" value="1"/>
</dbReference>
<evidence type="ECO:0000259" key="2">
    <source>
        <dbReference type="Pfam" id="PF01757"/>
    </source>
</evidence>
<dbReference type="PANTHER" id="PTHR23028">
    <property type="entry name" value="ACETYLTRANSFERASE"/>
    <property type="match status" value="1"/>
</dbReference>
<dbReference type="Pfam" id="PF19040">
    <property type="entry name" value="SGNH"/>
    <property type="match status" value="1"/>
</dbReference>
<keyword evidence="4" id="KW-0808">Transferase</keyword>
<feature type="transmembrane region" description="Helical" evidence="1">
    <location>
        <begin position="180"/>
        <end position="198"/>
    </location>
</feature>
<dbReference type="GO" id="GO:0009103">
    <property type="term" value="P:lipopolysaccharide biosynthetic process"/>
    <property type="evidence" value="ECO:0007669"/>
    <property type="project" value="TreeGrafter"/>
</dbReference>
<feature type="transmembrane region" description="Helical" evidence="1">
    <location>
        <begin position="362"/>
        <end position="382"/>
    </location>
</feature>
<protein>
    <submittedName>
        <fullName evidence="4">Acyltransferase family protein</fullName>
        <ecNumber evidence="4">2.3.1.-</ecNumber>
    </submittedName>
</protein>
<dbReference type="EMBL" id="CP158375">
    <property type="protein sequence ID" value="XDO98106.1"/>
    <property type="molecule type" value="Genomic_DNA"/>
</dbReference>
<evidence type="ECO:0000313" key="4">
    <source>
        <dbReference type="EMBL" id="XDO98106.1"/>
    </source>
</evidence>
<dbReference type="PANTHER" id="PTHR23028:SF53">
    <property type="entry name" value="ACYL_TRANSF_3 DOMAIN-CONTAINING PROTEIN"/>
    <property type="match status" value="1"/>
</dbReference>
<evidence type="ECO:0000259" key="3">
    <source>
        <dbReference type="Pfam" id="PF19040"/>
    </source>
</evidence>
<reference evidence="4" key="1">
    <citation type="submission" date="2024-06" db="EMBL/GenBank/DDBJ databases">
        <title>Caulobacter inopinatus, sp. nov.</title>
        <authorList>
            <person name="Donachie S.P."/>
        </authorList>
    </citation>
    <scope>NUCLEOTIDE SEQUENCE</scope>
    <source>
        <strain evidence="4">73W</strain>
    </source>
</reference>
<keyword evidence="1" id="KW-0812">Transmembrane</keyword>